<dbReference type="InterPro" id="IPR029061">
    <property type="entry name" value="THDP-binding"/>
</dbReference>
<dbReference type="FunFam" id="3.40.50.970:FF:000001">
    <property type="entry name" value="Pyruvate dehydrogenase E1 beta subunit"/>
    <property type="match status" value="1"/>
</dbReference>
<evidence type="ECO:0000256" key="3">
    <source>
        <dbReference type="ARBA" id="ARBA00023002"/>
    </source>
</evidence>
<dbReference type="Gene3D" id="3.40.50.970">
    <property type="match status" value="1"/>
</dbReference>
<dbReference type="Pfam" id="PF02780">
    <property type="entry name" value="Transketolase_C"/>
    <property type="match status" value="1"/>
</dbReference>
<evidence type="ECO:0000313" key="6">
    <source>
        <dbReference type="Proteomes" id="UP000254764"/>
    </source>
</evidence>
<dbReference type="SMART" id="SM00861">
    <property type="entry name" value="Transket_pyr"/>
    <property type="match status" value="1"/>
</dbReference>
<keyword evidence="3" id="KW-0560">Oxidoreductase</keyword>
<gene>
    <name evidence="5" type="ORF">RHIZ70_1683</name>
</gene>
<proteinExistence type="predicted"/>
<name>A0A376ADV5_9HYPH</name>
<dbReference type="CDD" id="cd07036">
    <property type="entry name" value="TPP_PYR_E1-PDHc-beta_like"/>
    <property type="match status" value="1"/>
</dbReference>
<evidence type="ECO:0000313" key="5">
    <source>
        <dbReference type="EMBL" id="SSC65975.1"/>
    </source>
</evidence>
<dbReference type="PANTHER" id="PTHR42980">
    <property type="entry name" value="2-OXOISOVALERATE DEHYDROGENASE SUBUNIT BETA-RELATED"/>
    <property type="match status" value="1"/>
</dbReference>
<dbReference type="FunFam" id="3.40.50.920:FF:000001">
    <property type="entry name" value="Pyruvate dehydrogenase E1 beta subunit"/>
    <property type="match status" value="1"/>
</dbReference>
<dbReference type="InterPro" id="IPR033248">
    <property type="entry name" value="Transketolase_C"/>
</dbReference>
<dbReference type="PANTHER" id="PTHR42980:SF1">
    <property type="entry name" value="2-OXOISOVALERATE DEHYDROGENASE SUBUNIT BETA, MITOCHONDRIAL"/>
    <property type="match status" value="1"/>
</dbReference>
<dbReference type="GO" id="GO:0003863">
    <property type="term" value="F:branched-chain 2-oxo acid dehydrogenase activity"/>
    <property type="evidence" value="ECO:0007669"/>
    <property type="project" value="UniProtKB-EC"/>
</dbReference>
<dbReference type="RefSeq" id="WP_115668980.1">
    <property type="nucleotide sequence ID" value="NZ_UEYP01000001.1"/>
</dbReference>
<dbReference type="GO" id="GO:0007584">
    <property type="term" value="P:response to nutrient"/>
    <property type="evidence" value="ECO:0007669"/>
    <property type="project" value="TreeGrafter"/>
</dbReference>
<evidence type="ECO:0000256" key="2">
    <source>
        <dbReference type="ARBA" id="ARBA00012277"/>
    </source>
</evidence>
<dbReference type="Pfam" id="PF02779">
    <property type="entry name" value="Transket_pyr"/>
    <property type="match status" value="1"/>
</dbReference>
<dbReference type="Proteomes" id="UP000254764">
    <property type="component" value="Unassembled WGS sequence"/>
</dbReference>
<dbReference type="GO" id="GO:0009083">
    <property type="term" value="P:branched-chain amino acid catabolic process"/>
    <property type="evidence" value="ECO:0007669"/>
    <property type="project" value="TreeGrafter"/>
</dbReference>
<feature type="domain" description="Transketolase-like pyrimidine-binding" evidence="4">
    <location>
        <begin position="4"/>
        <end position="179"/>
    </location>
</feature>
<dbReference type="OrthoDB" id="9780894at2"/>
<dbReference type="Gene3D" id="3.40.50.920">
    <property type="match status" value="1"/>
</dbReference>
<sequence>MARLTMIEALRDAMDVMLERDEKVVIFGEDVGYFGGVFRCTAGLQKKYGEERVFDTPINESAIVGLGIGMAAQGMKPCVEIQFADYVYPAYDQITQEAARIRHRSNEQFSCPIVIRMPTGGGIYGGQTHSQSPEALFTHVAGLKVVQPCTPHDAKGLLITAMEDPDPVIFLEPKRLYNGPFNGDHAAPAQSWKSHPLGEVPEGHYAIPLGKARVHREGSAVTILTYGTMVFVAEAAVDSLGLDAEIVDLRSLLPLDLEAIEASVRKTGRCVVIHEATRTSGLAGEIIACVQEACFYHLEAPIMRVTGWDAPYPHAQEWDYFPGQERIRRALKTVMEA</sequence>
<dbReference type="InterPro" id="IPR009014">
    <property type="entry name" value="Transketo_C/PFOR_II"/>
</dbReference>
<evidence type="ECO:0000259" key="4">
    <source>
        <dbReference type="SMART" id="SM00861"/>
    </source>
</evidence>
<reference evidence="6" key="1">
    <citation type="submission" date="2018-07" db="EMBL/GenBank/DDBJ databases">
        <authorList>
            <person name="Peiro R."/>
            <person name="Begona"/>
            <person name="Cbmso G."/>
            <person name="Lopez M."/>
            <person name="Gonzalez S."/>
        </authorList>
    </citation>
    <scope>NUCLEOTIDE SEQUENCE [LARGE SCALE GENOMIC DNA]</scope>
</reference>
<protein>
    <recommendedName>
        <fullName evidence="2">3-methyl-2-oxobutanoate dehydrogenase (2-methylpropanoyl-transferring)</fullName>
        <ecNumber evidence="2">1.2.4.4</ecNumber>
    </recommendedName>
</protein>
<dbReference type="AlphaFoldDB" id="A0A376ADV5"/>
<evidence type="ECO:0000256" key="1">
    <source>
        <dbReference type="ARBA" id="ARBA00001964"/>
    </source>
</evidence>
<accession>A0A376ADV5</accession>
<dbReference type="SUPFAM" id="SSF52922">
    <property type="entry name" value="TK C-terminal domain-like"/>
    <property type="match status" value="1"/>
</dbReference>
<dbReference type="SUPFAM" id="SSF52518">
    <property type="entry name" value="Thiamin diphosphate-binding fold (THDP-binding)"/>
    <property type="match status" value="1"/>
</dbReference>
<keyword evidence="6" id="KW-1185">Reference proteome</keyword>
<dbReference type="EC" id="1.2.4.4" evidence="2"/>
<dbReference type="EMBL" id="UEYP01000001">
    <property type="protein sequence ID" value="SSC65975.1"/>
    <property type="molecule type" value="Genomic_DNA"/>
</dbReference>
<dbReference type="InterPro" id="IPR005475">
    <property type="entry name" value="Transketolase-like_Pyr-bd"/>
</dbReference>
<comment type="cofactor">
    <cofactor evidence="1">
        <name>thiamine diphosphate</name>
        <dbReference type="ChEBI" id="CHEBI:58937"/>
    </cofactor>
</comment>
<organism evidence="5 6">
    <name type="scientific">Ciceribacter selenitireducens ATCC BAA-1503</name>
    <dbReference type="NCBI Taxonomy" id="1336235"/>
    <lineage>
        <taxon>Bacteria</taxon>
        <taxon>Pseudomonadati</taxon>
        <taxon>Pseudomonadota</taxon>
        <taxon>Alphaproteobacteria</taxon>
        <taxon>Hyphomicrobiales</taxon>
        <taxon>Rhizobiaceae</taxon>
        <taxon>Ciceribacter</taxon>
    </lineage>
</organism>